<dbReference type="InterPro" id="IPR036249">
    <property type="entry name" value="Thioredoxin-like_sf"/>
</dbReference>
<dbReference type="PANTHER" id="PTHR42852">
    <property type="entry name" value="THIOL:DISULFIDE INTERCHANGE PROTEIN DSBE"/>
    <property type="match status" value="1"/>
</dbReference>
<dbReference type="Pfam" id="PF00578">
    <property type="entry name" value="AhpC-TSA"/>
    <property type="match status" value="1"/>
</dbReference>
<evidence type="ECO:0000259" key="4">
    <source>
        <dbReference type="PROSITE" id="PS51352"/>
    </source>
</evidence>
<evidence type="ECO:0000256" key="1">
    <source>
        <dbReference type="ARBA" id="ARBA00023284"/>
    </source>
</evidence>
<dbReference type="SUPFAM" id="SSF52833">
    <property type="entry name" value="Thioredoxin-like"/>
    <property type="match status" value="1"/>
</dbReference>
<feature type="compositionally biased region" description="Basic and acidic residues" evidence="2">
    <location>
        <begin position="45"/>
        <end position="54"/>
    </location>
</feature>
<feature type="chain" id="PRO_5014739448" evidence="3">
    <location>
        <begin position="28"/>
        <end position="192"/>
    </location>
</feature>
<sequence>MHTKPRPRALPILLATLLAASLTGVRAAEDESLTPISGQPAAPDFDLKDPEGRPQRLADYRGKPVILNFWATWCPPCREEMPAMQRAHEQVAAEGIAVVAINVGEDAQTIAQFLEEEPVDFALPMDTDSKVAQRYHMKGLPTTYVIDPAGRLAYRASGSREWDDPKLLEQVRALKQPPAAPPTLSTANPATP</sequence>
<dbReference type="PANTHER" id="PTHR42852:SF18">
    <property type="entry name" value="CHROMOSOME UNDETERMINED SCAFFOLD_47, WHOLE GENOME SHOTGUN SEQUENCE"/>
    <property type="match status" value="1"/>
</dbReference>
<proteinExistence type="predicted"/>
<dbReference type="Gene3D" id="3.40.30.10">
    <property type="entry name" value="Glutaredoxin"/>
    <property type="match status" value="1"/>
</dbReference>
<dbReference type="GO" id="GO:0015036">
    <property type="term" value="F:disulfide oxidoreductase activity"/>
    <property type="evidence" value="ECO:0007669"/>
    <property type="project" value="UniProtKB-ARBA"/>
</dbReference>
<dbReference type="KEGG" id="tsy:THSYN_26520"/>
<gene>
    <name evidence="5" type="ORF">THSYN_26520</name>
</gene>
<dbReference type="CDD" id="cd02966">
    <property type="entry name" value="TlpA_like_family"/>
    <property type="match status" value="1"/>
</dbReference>
<dbReference type="InterPro" id="IPR000866">
    <property type="entry name" value="AhpC/TSA"/>
</dbReference>
<keyword evidence="6" id="KW-1185">Reference proteome</keyword>
<accession>A0A2K8UEY1</accession>
<feature type="domain" description="Thioredoxin" evidence="4">
    <location>
        <begin position="36"/>
        <end position="176"/>
    </location>
</feature>
<dbReference type="Proteomes" id="UP000232638">
    <property type="component" value="Chromosome"/>
</dbReference>
<dbReference type="PROSITE" id="PS51352">
    <property type="entry name" value="THIOREDOXIN_2"/>
    <property type="match status" value="1"/>
</dbReference>
<name>A0A2K8UEY1_9GAMM</name>
<evidence type="ECO:0000256" key="2">
    <source>
        <dbReference type="SAM" id="MobiDB-lite"/>
    </source>
</evidence>
<dbReference type="InterPro" id="IPR013766">
    <property type="entry name" value="Thioredoxin_domain"/>
</dbReference>
<feature type="region of interest" description="Disordered" evidence="2">
    <location>
        <begin position="30"/>
        <end position="54"/>
    </location>
</feature>
<evidence type="ECO:0000256" key="3">
    <source>
        <dbReference type="SAM" id="SignalP"/>
    </source>
</evidence>
<keyword evidence="1" id="KW-0676">Redox-active center</keyword>
<evidence type="ECO:0000313" key="5">
    <source>
        <dbReference type="EMBL" id="AUB84140.1"/>
    </source>
</evidence>
<reference evidence="5 6" key="1">
    <citation type="submission" date="2017-03" db="EMBL/GenBank/DDBJ databases">
        <title>Complete genome sequence of Candidatus 'Thiodictyon syntrophicum' sp. nov. strain Cad16T, a photolithoautotroph purple sulfur bacterium isolated from an alpine meromictic lake.</title>
        <authorList>
            <person name="Luedin S.M."/>
            <person name="Pothier J.F."/>
            <person name="Danza F."/>
            <person name="Storelli N."/>
            <person name="Wittwer M."/>
            <person name="Tonolla M."/>
        </authorList>
    </citation>
    <scope>NUCLEOTIDE SEQUENCE [LARGE SCALE GENOMIC DNA]</scope>
    <source>
        <strain evidence="5 6">Cad16T</strain>
    </source>
</reference>
<dbReference type="AlphaFoldDB" id="A0A2K8UEY1"/>
<organism evidence="5 6">
    <name type="scientific">Candidatus Thiodictyon syntrophicum</name>
    <dbReference type="NCBI Taxonomy" id="1166950"/>
    <lineage>
        <taxon>Bacteria</taxon>
        <taxon>Pseudomonadati</taxon>
        <taxon>Pseudomonadota</taxon>
        <taxon>Gammaproteobacteria</taxon>
        <taxon>Chromatiales</taxon>
        <taxon>Chromatiaceae</taxon>
        <taxon>Thiodictyon</taxon>
    </lineage>
</organism>
<dbReference type="OrthoDB" id="9788279at2"/>
<feature type="signal peptide" evidence="3">
    <location>
        <begin position="1"/>
        <end position="27"/>
    </location>
</feature>
<dbReference type="InterPro" id="IPR017937">
    <property type="entry name" value="Thioredoxin_CS"/>
</dbReference>
<evidence type="ECO:0000313" key="6">
    <source>
        <dbReference type="Proteomes" id="UP000232638"/>
    </source>
</evidence>
<dbReference type="PROSITE" id="PS00194">
    <property type="entry name" value="THIOREDOXIN_1"/>
    <property type="match status" value="1"/>
</dbReference>
<dbReference type="GO" id="GO:0016209">
    <property type="term" value="F:antioxidant activity"/>
    <property type="evidence" value="ECO:0007669"/>
    <property type="project" value="InterPro"/>
</dbReference>
<dbReference type="EMBL" id="CP020370">
    <property type="protein sequence ID" value="AUB84140.1"/>
    <property type="molecule type" value="Genomic_DNA"/>
</dbReference>
<keyword evidence="3" id="KW-0732">Signal</keyword>
<protein>
    <submittedName>
        <fullName evidence="5">Alkyl hydroperoxide reductase</fullName>
    </submittedName>
</protein>
<dbReference type="InterPro" id="IPR050553">
    <property type="entry name" value="Thioredoxin_ResA/DsbE_sf"/>
</dbReference>
<dbReference type="RefSeq" id="WP_100921806.1">
    <property type="nucleotide sequence ID" value="NZ_CP020370.1"/>
</dbReference>